<proteinExistence type="predicted"/>
<gene>
    <name evidence="1" type="ORF">BAUCODRAFT_192725</name>
</gene>
<evidence type="ECO:0000313" key="2">
    <source>
        <dbReference type="Proteomes" id="UP000011761"/>
    </source>
</evidence>
<organism evidence="1 2">
    <name type="scientific">Baudoinia panamericana (strain UAMH 10762)</name>
    <name type="common">Angels' share fungus</name>
    <name type="synonym">Baudoinia compniacensis (strain UAMH 10762)</name>
    <dbReference type="NCBI Taxonomy" id="717646"/>
    <lineage>
        <taxon>Eukaryota</taxon>
        <taxon>Fungi</taxon>
        <taxon>Dikarya</taxon>
        <taxon>Ascomycota</taxon>
        <taxon>Pezizomycotina</taxon>
        <taxon>Dothideomycetes</taxon>
        <taxon>Dothideomycetidae</taxon>
        <taxon>Mycosphaerellales</taxon>
        <taxon>Teratosphaeriaceae</taxon>
        <taxon>Baudoinia</taxon>
    </lineage>
</organism>
<dbReference type="KEGG" id="bcom:BAUCODRAFT_192725"/>
<reference evidence="1 2" key="1">
    <citation type="journal article" date="2012" name="PLoS Pathog.">
        <title>Diverse lifestyles and strategies of plant pathogenesis encoded in the genomes of eighteen Dothideomycetes fungi.</title>
        <authorList>
            <person name="Ohm R.A."/>
            <person name="Feau N."/>
            <person name="Henrissat B."/>
            <person name="Schoch C.L."/>
            <person name="Horwitz B.A."/>
            <person name="Barry K.W."/>
            <person name="Condon B.J."/>
            <person name="Copeland A.C."/>
            <person name="Dhillon B."/>
            <person name="Glaser F."/>
            <person name="Hesse C.N."/>
            <person name="Kosti I."/>
            <person name="LaButti K."/>
            <person name="Lindquist E.A."/>
            <person name="Lucas S."/>
            <person name="Salamov A.A."/>
            <person name="Bradshaw R.E."/>
            <person name="Ciuffetti L."/>
            <person name="Hamelin R.C."/>
            <person name="Kema G.H.J."/>
            <person name="Lawrence C."/>
            <person name="Scott J.A."/>
            <person name="Spatafora J.W."/>
            <person name="Turgeon B.G."/>
            <person name="de Wit P.J.G.M."/>
            <person name="Zhong S."/>
            <person name="Goodwin S.B."/>
            <person name="Grigoriev I.V."/>
        </authorList>
    </citation>
    <scope>NUCLEOTIDE SEQUENCE [LARGE SCALE GENOMIC DNA]</scope>
    <source>
        <strain evidence="1 2">UAMH 10762</strain>
    </source>
</reference>
<sequence>MHSIATYLRHIRKEHFSVERQHALRLFTQRDTVQYVHNTAFSGNKLFFKPAFAPAPVGLAILQLLVHPSEPVIPRFNAAA</sequence>
<dbReference type="AlphaFoldDB" id="M2NNF5"/>
<dbReference type="Proteomes" id="UP000011761">
    <property type="component" value="Unassembled WGS sequence"/>
</dbReference>
<dbReference type="HOGENOM" id="CLU_2589349_0_0_1"/>
<dbReference type="RefSeq" id="XP_007672204.1">
    <property type="nucleotide sequence ID" value="XM_007674014.1"/>
</dbReference>
<dbReference type="EMBL" id="KB445550">
    <property type="protein sequence ID" value="EMD01020.1"/>
    <property type="molecule type" value="Genomic_DNA"/>
</dbReference>
<name>M2NNF5_BAUPA</name>
<evidence type="ECO:0000313" key="1">
    <source>
        <dbReference type="EMBL" id="EMD01020.1"/>
    </source>
</evidence>
<accession>M2NNF5</accession>
<keyword evidence="2" id="KW-1185">Reference proteome</keyword>
<protein>
    <submittedName>
        <fullName evidence="1">Uncharacterized protein</fullName>
    </submittedName>
</protein>
<dbReference type="GeneID" id="19109589"/>